<feature type="transmembrane region" description="Helical" evidence="2">
    <location>
        <begin position="183"/>
        <end position="202"/>
    </location>
</feature>
<keyword evidence="2" id="KW-0812">Transmembrane</keyword>
<organism evidence="3 4">
    <name type="scientific">Phenylobacterium haematophilum</name>
    <dbReference type="NCBI Taxonomy" id="98513"/>
    <lineage>
        <taxon>Bacteria</taxon>
        <taxon>Pseudomonadati</taxon>
        <taxon>Pseudomonadota</taxon>
        <taxon>Alphaproteobacteria</taxon>
        <taxon>Caulobacterales</taxon>
        <taxon>Caulobacteraceae</taxon>
        <taxon>Phenylobacterium</taxon>
    </lineage>
</organism>
<keyword evidence="4" id="KW-1185">Reference proteome</keyword>
<keyword evidence="2" id="KW-0472">Membrane</keyword>
<dbReference type="GO" id="GO:0015293">
    <property type="term" value="F:symporter activity"/>
    <property type="evidence" value="ECO:0007669"/>
    <property type="project" value="InterPro"/>
</dbReference>
<dbReference type="InterPro" id="IPR036259">
    <property type="entry name" value="MFS_trans_sf"/>
</dbReference>
<dbReference type="InterPro" id="IPR039672">
    <property type="entry name" value="MFS_2"/>
</dbReference>
<feature type="transmembrane region" description="Helical" evidence="2">
    <location>
        <begin position="83"/>
        <end position="100"/>
    </location>
</feature>
<keyword evidence="2" id="KW-1133">Transmembrane helix</keyword>
<dbReference type="PANTHER" id="PTHR11328">
    <property type="entry name" value="MAJOR FACILITATOR SUPERFAMILY DOMAIN-CONTAINING PROTEIN"/>
    <property type="match status" value="1"/>
</dbReference>
<feature type="transmembrane region" description="Helical" evidence="2">
    <location>
        <begin position="318"/>
        <end position="338"/>
    </location>
</feature>
<feature type="transmembrane region" description="Helical" evidence="2">
    <location>
        <begin position="44"/>
        <end position="63"/>
    </location>
</feature>
<accession>A0A839ZV44</accession>
<comment type="similarity">
    <text evidence="1">Belongs to the sodium:galactoside symporter (TC 2.A.2) family.</text>
</comment>
<dbReference type="SUPFAM" id="SSF103473">
    <property type="entry name" value="MFS general substrate transporter"/>
    <property type="match status" value="1"/>
</dbReference>
<dbReference type="GO" id="GO:0008643">
    <property type="term" value="P:carbohydrate transport"/>
    <property type="evidence" value="ECO:0007669"/>
    <property type="project" value="InterPro"/>
</dbReference>
<feature type="transmembrane region" description="Helical" evidence="2">
    <location>
        <begin position="12"/>
        <end position="32"/>
    </location>
</feature>
<evidence type="ECO:0000256" key="2">
    <source>
        <dbReference type="SAM" id="Phobius"/>
    </source>
</evidence>
<protein>
    <submittedName>
        <fullName evidence="3">Na+/melibiose symporter-like transporter</fullName>
    </submittedName>
</protein>
<evidence type="ECO:0000313" key="3">
    <source>
        <dbReference type="EMBL" id="MBB3890156.1"/>
    </source>
</evidence>
<comment type="caution">
    <text evidence="3">The sequence shown here is derived from an EMBL/GenBank/DDBJ whole genome shotgun (WGS) entry which is preliminary data.</text>
</comment>
<feature type="transmembrane region" description="Helical" evidence="2">
    <location>
        <begin position="403"/>
        <end position="426"/>
    </location>
</feature>
<feature type="transmembrane region" description="Helical" evidence="2">
    <location>
        <begin position="294"/>
        <end position="312"/>
    </location>
</feature>
<feature type="transmembrane region" description="Helical" evidence="2">
    <location>
        <begin position="359"/>
        <end position="383"/>
    </location>
</feature>
<gene>
    <name evidence="3" type="ORF">GGQ61_000853</name>
</gene>
<name>A0A839ZV44_9CAUL</name>
<feature type="transmembrane region" description="Helical" evidence="2">
    <location>
        <begin position="232"/>
        <end position="254"/>
    </location>
</feature>
<feature type="transmembrane region" description="Helical" evidence="2">
    <location>
        <begin position="266"/>
        <end position="287"/>
    </location>
</feature>
<dbReference type="EMBL" id="JACIDK010000001">
    <property type="protein sequence ID" value="MBB3890156.1"/>
    <property type="molecule type" value="Genomic_DNA"/>
</dbReference>
<feature type="transmembrane region" description="Helical" evidence="2">
    <location>
        <begin position="147"/>
        <end position="171"/>
    </location>
</feature>
<dbReference type="Proteomes" id="UP000530564">
    <property type="component" value="Unassembled WGS sequence"/>
</dbReference>
<reference evidence="3 4" key="1">
    <citation type="submission" date="2020-08" db="EMBL/GenBank/DDBJ databases">
        <title>Genomic Encyclopedia of Type Strains, Phase IV (KMG-IV): sequencing the most valuable type-strain genomes for metagenomic binning, comparative biology and taxonomic classification.</title>
        <authorList>
            <person name="Goeker M."/>
        </authorList>
    </citation>
    <scope>NUCLEOTIDE SEQUENCE [LARGE SCALE GENOMIC DNA]</scope>
    <source>
        <strain evidence="3 4">DSM 21793</strain>
    </source>
</reference>
<dbReference type="Pfam" id="PF13347">
    <property type="entry name" value="MFS_2"/>
    <property type="match status" value="1"/>
</dbReference>
<proteinExistence type="inferred from homology"/>
<dbReference type="PANTHER" id="PTHR11328:SF24">
    <property type="entry name" value="MAJOR FACILITATOR SUPERFAMILY (MFS) PROFILE DOMAIN-CONTAINING PROTEIN"/>
    <property type="match status" value="1"/>
</dbReference>
<sequence>MTAQAERRSNWTLAALAAPCLPLAGLGLPLVVYLPEYYANELGLSLGAVGMAFMLVRLLDMAFDPYIGGVMDGTRSRFGRFKLWFAISAPMLMLASYMLFMAKPGVSTGYLWLWLLVVYAGVSIAGLSQLAWAAVLSPQYDQRSRIYAWWQAGNVVGMILVLTLPALLPLLGVTGHRAGVQAMGWFIVILMPITVALALWRVPEPPVVSEVKRSGFREYLALFKRPTVVRILVADLLIGTGPAITGALFFFFFGRVKGFTHAEASLLLLIYFIGGLVGAPLWTWLSYKISKHRALAVSGIVYAALTLCSLLIPQGAMIPAATLMFMIGVPYAAGAFLLRAMMADIGDEERLASGVDRTGLLYAILSGTVKVGSAAAVGVSFPLLQAMGFDPKGSGVDTGLQGLAILFAAAPAAMSIAASVIVWGFPLTSERHAEIRAALAARDMKDAQLAEAAE</sequence>
<dbReference type="Gene3D" id="1.20.1250.20">
    <property type="entry name" value="MFS general substrate transporter like domains"/>
    <property type="match status" value="1"/>
</dbReference>
<dbReference type="GO" id="GO:0005886">
    <property type="term" value="C:plasma membrane"/>
    <property type="evidence" value="ECO:0007669"/>
    <property type="project" value="TreeGrafter"/>
</dbReference>
<dbReference type="RefSeq" id="WP_183770021.1">
    <property type="nucleotide sequence ID" value="NZ_JACIDK010000001.1"/>
</dbReference>
<evidence type="ECO:0000256" key="1">
    <source>
        <dbReference type="ARBA" id="ARBA00009617"/>
    </source>
</evidence>
<dbReference type="AlphaFoldDB" id="A0A839ZV44"/>
<evidence type="ECO:0000313" key="4">
    <source>
        <dbReference type="Proteomes" id="UP000530564"/>
    </source>
</evidence>
<feature type="transmembrane region" description="Helical" evidence="2">
    <location>
        <begin position="112"/>
        <end position="135"/>
    </location>
</feature>